<dbReference type="Gene3D" id="3.40.1190.20">
    <property type="match status" value="1"/>
</dbReference>
<keyword evidence="5" id="KW-1185">Reference proteome</keyword>
<dbReference type="PANTHER" id="PTHR10584">
    <property type="entry name" value="SUGAR KINASE"/>
    <property type="match status" value="1"/>
</dbReference>
<dbReference type="SUPFAM" id="SSF53613">
    <property type="entry name" value="Ribokinase-like"/>
    <property type="match status" value="1"/>
</dbReference>
<comment type="caution">
    <text evidence="4">The sequence shown here is derived from an EMBL/GenBank/DDBJ whole genome shotgun (WGS) entry which is preliminary data.</text>
</comment>
<dbReference type="RefSeq" id="WP_189011897.1">
    <property type="nucleotide sequence ID" value="NZ_BMPP01000029.1"/>
</dbReference>
<evidence type="ECO:0000313" key="5">
    <source>
        <dbReference type="Proteomes" id="UP000647587"/>
    </source>
</evidence>
<keyword evidence="1" id="KW-0808">Transferase</keyword>
<accession>A0ABQ2F2N5</accession>
<evidence type="ECO:0000256" key="1">
    <source>
        <dbReference type="ARBA" id="ARBA00022679"/>
    </source>
</evidence>
<dbReference type="Proteomes" id="UP000647587">
    <property type="component" value="Unassembled WGS sequence"/>
</dbReference>
<dbReference type="Pfam" id="PF00294">
    <property type="entry name" value="PfkB"/>
    <property type="match status" value="1"/>
</dbReference>
<dbReference type="EMBL" id="BMPP01000029">
    <property type="protein sequence ID" value="GGK41944.1"/>
    <property type="molecule type" value="Genomic_DNA"/>
</dbReference>
<name>A0ABQ2F2N5_9DEIO</name>
<dbReference type="PROSITE" id="PS00584">
    <property type="entry name" value="PFKB_KINASES_2"/>
    <property type="match status" value="1"/>
</dbReference>
<protein>
    <submittedName>
        <fullName evidence="4">Carbohydrate kinase</fullName>
    </submittedName>
</protein>
<dbReference type="InterPro" id="IPR011611">
    <property type="entry name" value="PfkB_dom"/>
</dbReference>
<dbReference type="InterPro" id="IPR002173">
    <property type="entry name" value="Carboh/pur_kinase_PfkB_CS"/>
</dbReference>
<feature type="domain" description="Carbohydrate kinase PfkB" evidence="3">
    <location>
        <begin position="7"/>
        <end position="289"/>
    </location>
</feature>
<proteinExistence type="predicted"/>
<gene>
    <name evidence="4" type="ORF">GCM10008955_39670</name>
</gene>
<dbReference type="GO" id="GO:0016301">
    <property type="term" value="F:kinase activity"/>
    <property type="evidence" value="ECO:0007669"/>
    <property type="project" value="UniProtKB-KW"/>
</dbReference>
<keyword evidence="2 4" id="KW-0418">Kinase</keyword>
<reference evidence="5" key="1">
    <citation type="journal article" date="2019" name="Int. J. Syst. Evol. Microbiol.">
        <title>The Global Catalogue of Microorganisms (GCM) 10K type strain sequencing project: providing services to taxonomists for standard genome sequencing and annotation.</title>
        <authorList>
            <consortium name="The Broad Institute Genomics Platform"/>
            <consortium name="The Broad Institute Genome Sequencing Center for Infectious Disease"/>
            <person name="Wu L."/>
            <person name="Ma J."/>
        </authorList>
    </citation>
    <scope>NUCLEOTIDE SEQUENCE [LARGE SCALE GENOMIC DNA]</scope>
    <source>
        <strain evidence="5">JCM 30331</strain>
    </source>
</reference>
<dbReference type="PANTHER" id="PTHR10584:SF166">
    <property type="entry name" value="RIBOKINASE"/>
    <property type="match status" value="1"/>
</dbReference>
<evidence type="ECO:0000256" key="2">
    <source>
        <dbReference type="ARBA" id="ARBA00022777"/>
    </source>
</evidence>
<sequence>MPELTPLAVVGNVNVDLILGPLAGWPEEGTEVLVPELIWRVGGSAGHVALACAELGTGALTVSTVGTDLAGQWLCQQFAPSGVMWIPTPRATSVTTAFYHPTTERSFITCLGHLETLSWDDLCAHVPHACVTLLAGAFLTPALRREYPSVLSELTSRGTQVAVDFGWPVTGFTKDVRIEIHRWLPDVTYLLINEIEALGLTGLPDLDAALHHLAGHIRPDGVVAVKLGASGVLACQHGRVFRQQAPTVRVIDSVGAGDTWNAAFLHATLGGAQVEEALAYAVRVASNAIATLPRKFIHGPG</sequence>
<evidence type="ECO:0000259" key="3">
    <source>
        <dbReference type="Pfam" id="PF00294"/>
    </source>
</evidence>
<dbReference type="InterPro" id="IPR029056">
    <property type="entry name" value="Ribokinase-like"/>
</dbReference>
<evidence type="ECO:0000313" key="4">
    <source>
        <dbReference type="EMBL" id="GGK41944.1"/>
    </source>
</evidence>
<organism evidence="4 5">
    <name type="scientific">Deinococcus malanensis</name>
    <dbReference type="NCBI Taxonomy" id="1706855"/>
    <lineage>
        <taxon>Bacteria</taxon>
        <taxon>Thermotogati</taxon>
        <taxon>Deinococcota</taxon>
        <taxon>Deinococci</taxon>
        <taxon>Deinococcales</taxon>
        <taxon>Deinococcaceae</taxon>
        <taxon>Deinococcus</taxon>
    </lineage>
</organism>